<dbReference type="Proteomes" id="UP001139414">
    <property type="component" value="Unassembled WGS sequence"/>
</dbReference>
<evidence type="ECO:0000313" key="3">
    <source>
        <dbReference type="EMBL" id="MCB7481632.1"/>
    </source>
</evidence>
<proteinExistence type="predicted"/>
<keyword evidence="4" id="KW-1185">Reference proteome</keyword>
<evidence type="ECO:0000313" key="4">
    <source>
        <dbReference type="Proteomes" id="UP001139414"/>
    </source>
</evidence>
<dbReference type="AlphaFoldDB" id="A0A9X1LJX8"/>
<reference evidence="3" key="1">
    <citation type="submission" date="2021-10" db="EMBL/GenBank/DDBJ databases">
        <title>Gramella sp. ASW11-100T, isolated from marine sediment.</title>
        <authorList>
            <person name="Xia C."/>
        </authorList>
    </citation>
    <scope>NUCLEOTIDE SEQUENCE</scope>
    <source>
        <strain evidence="3">ASW11-100</strain>
    </source>
</reference>
<organism evidence="3 4">
    <name type="scientific">Christiangramia sediminis</name>
    <dbReference type="NCBI Taxonomy" id="2881336"/>
    <lineage>
        <taxon>Bacteria</taxon>
        <taxon>Pseudomonadati</taxon>
        <taxon>Bacteroidota</taxon>
        <taxon>Flavobacteriia</taxon>
        <taxon>Flavobacteriales</taxon>
        <taxon>Flavobacteriaceae</taxon>
        <taxon>Christiangramia</taxon>
    </lineage>
</organism>
<dbReference type="PROSITE" id="PS51257">
    <property type="entry name" value="PROKAR_LIPOPROTEIN"/>
    <property type="match status" value="1"/>
</dbReference>
<feature type="chain" id="PRO_5040776484" description="Secreted protein" evidence="2">
    <location>
        <begin position="27"/>
        <end position="56"/>
    </location>
</feature>
<gene>
    <name evidence="3" type="ORF">LGQ90_10205</name>
</gene>
<evidence type="ECO:0000256" key="2">
    <source>
        <dbReference type="SAM" id="SignalP"/>
    </source>
</evidence>
<feature type="compositionally biased region" description="Basic and acidic residues" evidence="1">
    <location>
        <begin position="46"/>
        <end position="56"/>
    </location>
</feature>
<protein>
    <recommendedName>
        <fullName evidence="5">Secreted protein</fullName>
    </recommendedName>
</protein>
<keyword evidence="2" id="KW-0732">Signal</keyword>
<accession>A0A9X1LJX8</accession>
<feature type="region of interest" description="Disordered" evidence="1">
    <location>
        <begin position="28"/>
        <end position="56"/>
    </location>
</feature>
<feature type="signal peptide" evidence="2">
    <location>
        <begin position="1"/>
        <end position="26"/>
    </location>
</feature>
<evidence type="ECO:0000256" key="1">
    <source>
        <dbReference type="SAM" id="MobiDB-lite"/>
    </source>
</evidence>
<sequence>MKRISLLLLFLISNLSIISCTEQSLADATNAPQKEYATEGEEDPNDPSHEPPGDGN</sequence>
<dbReference type="EMBL" id="JAJBZG010000005">
    <property type="protein sequence ID" value="MCB7481632.1"/>
    <property type="molecule type" value="Genomic_DNA"/>
</dbReference>
<name>A0A9X1LJX8_9FLAO</name>
<evidence type="ECO:0008006" key="5">
    <source>
        <dbReference type="Google" id="ProtNLM"/>
    </source>
</evidence>
<dbReference type="RefSeq" id="WP_229340776.1">
    <property type="nucleotide sequence ID" value="NZ_JAJBZG010000005.1"/>
</dbReference>
<comment type="caution">
    <text evidence="3">The sequence shown here is derived from an EMBL/GenBank/DDBJ whole genome shotgun (WGS) entry which is preliminary data.</text>
</comment>